<reference evidence="2 3" key="1">
    <citation type="submission" date="2016-11" db="EMBL/GenBank/DDBJ databases">
        <authorList>
            <person name="Jaros S."/>
            <person name="Januszkiewicz K."/>
            <person name="Wedrychowicz H."/>
        </authorList>
    </citation>
    <scope>NUCLEOTIDE SEQUENCE [LARGE SCALE GENOMIC DNA]</scope>
    <source>
        <strain evidence="2 3">DSM 18899</strain>
    </source>
</reference>
<proteinExistence type="predicted"/>
<evidence type="ECO:0000313" key="3">
    <source>
        <dbReference type="Proteomes" id="UP000186513"/>
    </source>
</evidence>
<protein>
    <recommendedName>
        <fullName evidence="4">Outer membrane protein beta-barrel domain-containing protein</fullName>
    </recommendedName>
</protein>
<dbReference type="Gene3D" id="2.40.160.170">
    <property type="match status" value="1"/>
</dbReference>
<dbReference type="EMBL" id="FPKR01000008">
    <property type="protein sequence ID" value="SFZ77263.1"/>
    <property type="molecule type" value="Genomic_DNA"/>
</dbReference>
<dbReference type="OrthoDB" id="517121at2"/>
<dbReference type="RefSeq" id="WP_084658470.1">
    <property type="nucleotide sequence ID" value="NZ_FPKR01000008.1"/>
</dbReference>
<accession>A0A1K2HKF6</accession>
<sequence>MKKMIAPLLLALLAAGHAHAVGVGVRAGTTGVGGDVAWGVFPTFSARVGYSALNYNTTVDDEDLDYDAKLKLKNLSGLIDWHPLGPFRLTAGLVSAGNKFGLNAKPSNGNFEINGNSYSANGVSINGEVKGKKRVAPYLGVGYGNVSGFGVNFYGDLGVILQGGAKASLNVNCGSSLSPAECASLKNDVEAERVKLQDDLKSFKVWPVLNVGLTIGF</sequence>
<dbReference type="Proteomes" id="UP000186513">
    <property type="component" value="Unassembled WGS sequence"/>
</dbReference>
<keyword evidence="1" id="KW-0732">Signal</keyword>
<gene>
    <name evidence="2" type="ORF">SAMN02745887_02304</name>
</gene>
<feature type="signal peptide" evidence="1">
    <location>
        <begin position="1"/>
        <end position="20"/>
    </location>
</feature>
<name>A0A1K2HKF6_9NEIS</name>
<keyword evidence="3" id="KW-1185">Reference proteome</keyword>
<evidence type="ECO:0008006" key="4">
    <source>
        <dbReference type="Google" id="ProtNLM"/>
    </source>
</evidence>
<evidence type="ECO:0000256" key="1">
    <source>
        <dbReference type="SAM" id="SignalP"/>
    </source>
</evidence>
<dbReference type="STRING" id="1121279.SAMN02745887_02304"/>
<feature type="chain" id="PRO_5012182388" description="Outer membrane protein beta-barrel domain-containing protein" evidence="1">
    <location>
        <begin position="21"/>
        <end position="217"/>
    </location>
</feature>
<evidence type="ECO:0000313" key="2">
    <source>
        <dbReference type="EMBL" id="SFZ77263.1"/>
    </source>
</evidence>
<organism evidence="2 3">
    <name type="scientific">Chitinimonas taiwanensis DSM 18899</name>
    <dbReference type="NCBI Taxonomy" id="1121279"/>
    <lineage>
        <taxon>Bacteria</taxon>
        <taxon>Pseudomonadati</taxon>
        <taxon>Pseudomonadota</taxon>
        <taxon>Betaproteobacteria</taxon>
        <taxon>Neisseriales</taxon>
        <taxon>Chitinibacteraceae</taxon>
        <taxon>Chitinimonas</taxon>
    </lineage>
</organism>
<dbReference type="AlphaFoldDB" id="A0A1K2HKF6"/>